<evidence type="ECO:0000313" key="3">
    <source>
        <dbReference type="EMBL" id="KAK8531689.1"/>
    </source>
</evidence>
<comment type="caution">
    <text evidence="3">The sequence shown here is derived from an EMBL/GenBank/DDBJ whole genome shotgun (WGS) entry which is preliminary data.</text>
</comment>
<dbReference type="PANTHER" id="PTHR34268:SF19">
    <property type="entry name" value="TRANSMEMBRANE PROTEIN"/>
    <property type="match status" value="1"/>
</dbReference>
<keyword evidence="2" id="KW-0812">Transmembrane</keyword>
<proteinExistence type="predicted"/>
<evidence type="ECO:0000256" key="1">
    <source>
        <dbReference type="SAM" id="MobiDB-lite"/>
    </source>
</evidence>
<organism evidence="3 4">
    <name type="scientific">Hibiscus sabdariffa</name>
    <name type="common">roselle</name>
    <dbReference type="NCBI Taxonomy" id="183260"/>
    <lineage>
        <taxon>Eukaryota</taxon>
        <taxon>Viridiplantae</taxon>
        <taxon>Streptophyta</taxon>
        <taxon>Embryophyta</taxon>
        <taxon>Tracheophyta</taxon>
        <taxon>Spermatophyta</taxon>
        <taxon>Magnoliopsida</taxon>
        <taxon>eudicotyledons</taxon>
        <taxon>Gunneridae</taxon>
        <taxon>Pentapetalae</taxon>
        <taxon>rosids</taxon>
        <taxon>malvids</taxon>
        <taxon>Malvales</taxon>
        <taxon>Malvaceae</taxon>
        <taxon>Malvoideae</taxon>
        <taxon>Hibiscus</taxon>
    </lineage>
</organism>
<feature type="compositionally biased region" description="Low complexity" evidence="1">
    <location>
        <begin position="70"/>
        <end position="88"/>
    </location>
</feature>
<reference evidence="3 4" key="1">
    <citation type="journal article" date="2024" name="G3 (Bethesda)">
        <title>Genome assembly of Hibiscus sabdariffa L. provides insights into metabolisms of medicinal natural products.</title>
        <authorList>
            <person name="Kim T."/>
        </authorList>
    </citation>
    <scope>NUCLEOTIDE SEQUENCE [LARGE SCALE GENOMIC DNA]</scope>
    <source>
        <strain evidence="3">TK-2024</strain>
        <tissue evidence="3">Old leaves</tissue>
    </source>
</reference>
<dbReference type="PANTHER" id="PTHR34268">
    <property type="entry name" value="OS01G0321850 PROTEIN"/>
    <property type="match status" value="1"/>
</dbReference>
<feature type="transmembrane region" description="Helical" evidence="2">
    <location>
        <begin position="12"/>
        <end position="35"/>
    </location>
</feature>
<gene>
    <name evidence="3" type="ORF">V6N12_053152</name>
</gene>
<evidence type="ECO:0000313" key="4">
    <source>
        <dbReference type="Proteomes" id="UP001472677"/>
    </source>
</evidence>
<sequence>MGVAEMLADWSIKVFVFVIVQALVYLILSNSSNIFSTTNKMRSLSFRRARSVSIRRMMAALSDLPQGVEPSPTSSSSSSSTRLLRSPTQEYPEEAEIKQSNC</sequence>
<keyword evidence="4" id="KW-1185">Reference proteome</keyword>
<evidence type="ECO:0000256" key="2">
    <source>
        <dbReference type="SAM" id="Phobius"/>
    </source>
</evidence>
<dbReference type="EMBL" id="JBBPBM010000034">
    <property type="protein sequence ID" value="KAK8531689.1"/>
    <property type="molecule type" value="Genomic_DNA"/>
</dbReference>
<dbReference type="Proteomes" id="UP001472677">
    <property type="component" value="Unassembled WGS sequence"/>
</dbReference>
<feature type="region of interest" description="Disordered" evidence="1">
    <location>
        <begin position="63"/>
        <end position="102"/>
    </location>
</feature>
<keyword evidence="2" id="KW-0472">Membrane</keyword>
<name>A0ABR2D6R1_9ROSI</name>
<protein>
    <submittedName>
        <fullName evidence="3">Uncharacterized protein</fullName>
    </submittedName>
</protein>
<keyword evidence="2" id="KW-1133">Transmembrane helix</keyword>
<accession>A0ABR2D6R1</accession>